<gene>
    <name evidence="1" type="ORF">WA1_51365</name>
</gene>
<dbReference type="AlphaFoldDB" id="A0A139WQA2"/>
<proteinExistence type="predicted"/>
<evidence type="ECO:0000313" key="2">
    <source>
        <dbReference type="Proteomes" id="UP000076925"/>
    </source>
</evidence>
<sequence>MSDRFHQTPNWQPIAMLPVIAQLIDGGLSDTQEQYQTLQQAQGRPYALDDYTVGRVIKFANEQKEFLHIYAEQLTRWKSEKLSAAQKQEIERLEQQLVKFRELNTTILALIDQLKEQTIEKFLAKSDEEIGLEFLLGKLNFQ</sequence>
<organism evidence="1 2">
    <name type="scientific">Scytonema hofmannii PCC 7110</name>
    <dbReference type="NCBI Taxonomy" id="128403"/>
    <lineage>
        <taxon>Bacteria</taxon>
        <taxon>Bacillati</taxon>
        <taxon>Cyanobacteriota</taxon>
        <taxon>Cyanophyceae</taxon>
        <taxon>Nostocales</taxon>
        <taxon>Scytonemataceae</taxon>
        <taxon>Scytonema</taxon>
    </lineage>
</organism>
<protein>
    <submittedName>
        <fullName evidence="1">Uncharacterized protein</fullName>
    </submittedName>
</protein>
<reference evidence="1 2" key="1">
    <citation type="journal article" date="2013" name="Genome Biol. Evol.">
        <title>Genomes of Stigonematalean cyanobacteria (subsection V) and the evolution of oxygenic photosynthesis from prokaryotes to plastids.</title>
        <authorList>
            <person name="Dagan T."/>
            <person name="Roettger M."/>
            <person name="Stucken K."/>
            <person name="Landan G."/>
            <person name="Koch R."/>
            <person name="Major P."/>
            <person name="Gould S.B."/>
            <person name="Goremykin V.V."/>
            <person name="Rippka R."/>
            <person name="Tandeau de Marsac N."/>
            <person name="Gugger M."/>
            <person name="Lockhart P.J."/>
            <person name="Allen J.F."/>
            <person name="Brune I."/>
            <person name="Maus I."/>
            <person name="Puhler A."/>
            <person name="Martin W.F."/>
        </authorList>
    </citation>
    <scope>NUCLEOTIDE SEQUENCE [LARGE SCALE GENOMIC DNA]</scope>
    <source>
        <strain evidence="1 2">PCC 7110</strain>
    </source>
</reference>
<comment type="caution">
    <text evidence="1">The sequence shown here is derived from an EMBL/GenBank/DDBJ whole genome shotgun (WGS) entry which is preliminary data.</text>
</comment>
<name>A0A139WQA2_9CYAN</name>
<accession>A0A139WQA2</accession>
<keyword evidence="2" id="KW-1185">Reference proteome</keyword>
<dbReference type="Proteomes" id="UP000076925">
    <property type="component" value="Unassembled WGS sequence"/>
</dbReference>
<evidence type="ECO:0000313" key="1">
    <source>
        <dbReference type="EMBL" id="KYC34598.1"/>
    </source>
</evidence>
<dbReference type="OrthoDB" id="516056at2"/>
<dbReference type="RefSeq" id="WP_017740856.1">
    <property type="nucleotide sequence ID" value="NZ_KQ976356.1"/>
</dbReference>
<dbReference type="EMBL" id="ANNX02000078">
    <property type="protein sequence ID" value="KYC34598.1"/>
    <property type="molecule type" value="Genomic_DNA"/>
</dbReference>